<dbReference type="SUPFAM" id="SSF88946">
    <property type="entry name" value="Sigma2 domain of RNA polymerase sigma factors"/>
    <property type="match status" value="1"/>
</dbReference>
<dbReference type="OrthoDB" id="9780299at2"/>
<dbReference type="SUPFAM" id="SSF88659">
    <property type="entry name" value="Sigma3 and sigma4 domains of RNA polymerase sigma factors"/>
    <property type="match status" value="1"/>
</dbReference>
<comment type="similarity">
    <text evidence="1">Belongs to the sigma-70 factor family. ECF subfamily.</text>
</comment>
<reference evidence="9 10" key="1">
    <citation type="submission" date="2018-06" db="EMBL/GenBank/DDBJ databases">
        <title>Streptacidiphilus pinicola sp. nov., isolated from pine grove soil.</title>
        <authorList>
            <person name="Roh S.G."/>
            <person name="Park S."/>
            <person name="Kim M.-K."/>
            <person name="Yun B.-R."/>
            <person name="Park J."/>
            <person name="Kim M.J."/>
            <person name="Kim Y.S."/>
            <person name="Kim S.B."/>
        </authorList>
    </citation>
    <scope>NUCLEOTIDE SEQUENCE [LARGE SCALE GENOMIC DNA]</scope>
    <source>
        <strain evidence="9 10">MMS16-CNU450</strain>
    </source>
</reference>
<protein>
    <submittedName>
        <fullName evidence="9">RNA polymerase sigma factor</fullName>
    </submittedName>
</protein>
<evidence type="ECO:0000313" key="9">
    <source>
        <dbReference type="EMBL" id="RAG83294.1"/>
    </source>
</evidence>
<comment type="caution">
    <text evidence="9">The sequence shown here is derived from an EMBL/GenBank/DDBJ whole genome shotgun (WGS) entry which is preliminary data.</text>
</comment>
<evidence type="ECO:0000256" key="4">
    <source>
        <dbReference type="ARBA" id="ARBA00023163"/>
    </source>
</evidence>
<dbReference type="InterPro" id="IPR007627">
    <property type="entry name" value="RNA_pol_sigma70_r2"/>
</dbReference>
<keyword evidence="2" id="KW-0805">Transcription regulation</keyword>
<dbReference type="InterPro" id="IPR013325">
    <property type="entry name" value="RNA_pol_sigma_r2"/>
</dbReference>
<dbReference type="InterPro" id="IPR046531">
    <property type="entry name" value="DUF6596"/>
</dbReference>
<accession>A0A2X0IE85</accession>
<keyword evidence="10" id="KW-1185">Reference proteome</keyword>
<evidence type="ECO:0000256" key="1">
    <source>
        <dbReference type="ARBA" id="ARBA00010641"/>
    </source>
</evidence>
<dbReference type="EMBL" id="QKYN01000090">
    <property type="protein sequence ID" value="RAG83294.1"/>
    <property type="molecule type" value="Genomic_DNA"/>
</dbReference>
<evidence type="ECO:0000259" key="7">
    <source>
        <dbReference type="Pfam" id="PF08281"/>
    </source>
</evidence>
<dbReference type="GO" id="GO:0016987">
    <property type="term" value="F:sigma factor activity"/>
    <property type="evidence" value="ECO:0007669"/>
    <property type="project" value="UniProtKB-KW"/>
</dbReference>
<name>A0A2X0IE85_9ACTN</name>
<sequence length="431" mass="47223">MTAEPGLEDLLRELTPQVLGTLVRRHGQFEDCEDAVQEAVLAATVQWPEEGVPGNPRGWLLTVATRRLIDRMRSDHARRERESALAAEAAGTAPADVPDTDDTLVLLFLCCHPTLTPASQTALTLRAVGGLTTAEIARAFLVPEATMAARISRAKQRVNAAGSSFALPEGAEREERLRVVLHVLYLIFNEGYTASSGDRLHRADLAREAIRLTRTVHRQLPEDGEVTGLLALMLLTHARRDARTTATGDLVPLAEQDRTRWDRALIDEGTELVKASLAGPALGPYQLQAAIAATHDDAATAADTDWRQVHGLYLILERIAPNPMVTLNRAIALAEMEGPQAGLELLATLDDDERMARHHRLLSVRAHLLERTGDAAGAYTLYRSAAKATASLAERRHLESRAARLRPAEPGSDLREPHEIREPRVTWEPEA</sequence>
<feature type="compositionally biased region" description="Basic and acidic residues" evidence="5">
    <location>
        <begin position="412"/>
        <end position="431"/>
    </location>
</feature>
<dbReference type="PANTHER" id="PTHR47756">
    <property type="entry name" value="BLL6612 PROTEIN-RELATED"/>
    <property type="match status" value="1"/>
</dbReference>
<feature type="domain" description="RNA polymerase sigma-70 region 2" evidence="6">
    <location>
        <begin position="11"/>
        <end position="75"/>
    </location>
</feature>
<dbReference type="Pfam" id="PF08281">
    <property type="entry name" value="Sigma70_r4_2"/>
    <property type="match status" value="1"/>
</dbReference>
<dbReference type="Pfam" id="PF20239">
    <property type="entry name" value="DUF6596"/>
    <property type="match status" value="1"/>
</dbReference>
<gene>
    <name evidence="9" type="ORF">DN069_23175</name>
</gene>
<dbReference type="Gene3D" id="1.10.10.10">
    <property type="entry name" value="Winged helix-like DNA-binding domain superfamily/Winged helix DNA-binding domain"/>
    <property type="match status" value="1"/>
</dbReference>
<organism evidence="9 10">
    <name type="scientific">Streptacidiphilus pinicola</name>
    <dbReference type="NCBI Taxonomy" id="2219663"/>
    <lineage>
        <taxon>Bacteria</taxon>
        <taxon>Bacillati</taxon>
        <taxon>Actinomycetota</taxon>
        <taxon>Actinomycetes</taxon>
        <taxon>Kitasatosporales</taxon>
        <taxon>Streptomycetaceae</taxon>
        <taxon>Streptacidiphilus</taxon>
    </lineage>
</organism>
<evidence type="ECO:0000256" key="3">
    <source>
        <dbReference type="ARBA" id="ARBA00023082"/>
    </source>
</evidence>
<evidence type="ECO:0000259" key="6">
    <source>
        <dbReference type="Pfam" id="PF04542"/>
    </source>
</evidence>
<feature type="domain" description="RNA polymerase sigma factor 70 region 4 type 2" evidence="7">
    <location>
        <begin position="108"/>
        <end position="157"/>
    </location>
</feature>
<dbReference type="AlphaFoldDB" id="A0A2X0IE85"/>
<dbReference type="GO" id="GO:0006352">
    <property type="term" value="P:DNA-templated transcription initiation"/>
    <property type="evidence" value="ECO:0007669"/>
    <property type="project" value="InterPro"/>
</dbReference>
<dbReference type="GO" id="GO:0003677">
    <property type="term" value="F:DNA binding"/>
    <property type="evidence" value="ECO:0007669"/>
    <property type="project" value="InterPro"/>
</dbReference>
<dbReference type="InterPro" id="IPR036388">
    <property type="entry name" value="WH-like_DNA-bd_sf"/>
</dbReference>
<keyword evidence="3" id="KW-0731">Sigma factor</keyword>
<feature type="domain" description="DUF6596" evidence="8">
    <location>
        <begin position="176"/>
        <end position="276"/>
    </location>
</feature>
<keyword evidence="4" id="KW-0804">Transcription</keyword>
<dbReference type="Gene3D" id="1.10.1740.10">
    <property type="match status" value="1"/>
</dbReference>
<dbReference type="Proteomes" id="UP000248889">
    <property type="component" value="Unassembled WGS sequence"/>
</dbReference>
<evidence type="ECO:0000313" key="10">
    <source>
        <dbReference type="Proteomes" id="UP000248889"/>
    </source>
</evidence>
<feature type="region of interest" description="Disordered" evidence="5">
    <location>
        <begin position="400"/>
        <end position="431"/>
    </location>
</feature>
<evidence type="ECO:0000259" key="8">
    <source>
        <dbReference type="Pfam" id="PF20239"/>
    </source>
</evidence>
<dbReference type="PANTHER" id="PTHR47756:SF2">
    <property type="entry name" value="BLL6612 PROTEIN"/>
    <property type="match status" value="1"/>
</dbReference>
<proteinExistence type="inferred from homology"/>
<dbReference type="InterPro" id="IPR013324">
    <property type="entry name" value="RNA_pol_sigma_r3/r4-like"/>
</dbReference>
<dbReference type="InterPro" id="IPR013249">
    <property type="entry name" value="RNA_pol_sigma70_r4_t2"/>
</dbReference>
<dbReference type="RefSeq" id="WP_111503818.1">
    <property type="nucleotide sequence ID" value="NZ_QKYN01000090.1"/>
</dbReference>
<dbReference type="Pfam" id="PF04542">
    <property type="entry name" value="Sigma70_r2"/>
    <property type="match status" value="1"/>
</dbReference>
<evidence type="ECO:0000256" key="2">
    <source>
        <dbReference type="ARBA" id="ARBA00023015"/>
    </source>
</evidence>
<evidence type="ECO:0000256" key="5">
    <source>
        <dbReference type="SAM" id="MobiDB-lite"/>
    </source>
</evidence>